<protein>
    <recommendedName>
        <fullName evidence="2">feruloyl esterase</fullName>
        <ecNumber evidence="2">3.1.1.73</ecNumber>
    </recommendedName>
</protein>
<dbReference type="PANTHER" id="PTHR38050:SF2">
    <property type="entry name" value="FERULOYL ESTERASE C-RELATED"/>
    <property type="match status" value="1"/>
</dbReference>
<dbReference type="GO" id="GO:0045493">
    <property type="term" value="P:xylan catabolic process"/>
    <property type="evidence" value="ECO:0007669"/>
    <property type="project" value="UniProtKB-KW"/>
</dbReference>
<evidence type="ECO:0000256" key="2">
    <source>
        <dbReference type="ARBA" id="ARBA00013091"/>
    </source>
</evidence>
<keyword evidence="13" id="KW-1185">Reference proteome</keyword>
<dbReference type="SUPFAM" id="SSF53474">
    <property type="entry name" value="alpha/beta-Hydrolases"/>
    <property type="match status" value="1"/>
</dbReference>
<feature type="signal peptide" evidence="11">
    <location>
        <begin position="1"/>
        <end position="22"/>
    </location>
</feature>
<evidence type="ECO:0000256" key="6">
    <source>
        <dbReference type="ARBA" id="ARBA00022801"/>
    </source>
</evidence>
<evidence type="ECO:0000256" key="10">
    <source>
        <dbReference type="SAM" id="MobiDB-lite"/>
    </source>
</evidence>
<keyword evidence="8" id="KW-0624">Polysaccharide degradation</keyword>
<dbReference type="Gene3D" id="3.40.50.1820">
    <property type="entry name" value="alpha/beta hydrolase"/>
    <property type="match status" value="1"/>
</dbReference>
<proteinExistence type="predicted"/>
<dbReference type="GO" id="GO:0030600">
    <property type="term" value="F:feruloyl esterase activity"/>
    <property type="evidence" value="ECO:0007669"/>
    <property type="project" value="UniProtKB-EC"/>
</dbReference>
<evidence type="ECO:0000256" key="9">
    <source>
        <dbReference type="ARBA" id="ARBA00034075"/>
    </source>
</evidence>
<gene>
    <name evidence="12" type="ORF">BP5553_09571</name>
</gene>
<feature type="region of interest" description="Disordered" evidence="10">
    <location>
        <begin position="29"/>
        <end position="50"/>
    </location>
</feature>
<evidence type="ECO:0000256" key="11">
    <source>
        <dbReference type="SAM" id="SignalP"/>
    </source>
</evidence>
<dbReference type="Proteomes" id="UP000254866">
    <property type="component" value="Unassembled WGS sequence"/>
</dbReference>
<evidence type="ECO:0000256" key="1">
    <source>
        <dbReference type="ARBA" id="ARBA00004613"/>
    </source>
</evidence>
<evidence type="ECO:0000256" key="5">
    <source>
        <dbReference type="ARBA" id="ARBA00022729"/>
    </source>
</evidence>
<evidence type="ECO:0000256" key="4">
    <source>
        <dbReference type="ARBA" id="ARBA00022651"/>
    </source>
</evidence>
<dbReference type="STRING" id="2656787.A0A370TBD5"/>
<feature type="chain" id="PRO_5016827153" description="feruloyl esterase" evidence="11">
    <location>
        <begin position="23"/>
        <end position="322"/>
    </location>
</feature>
<dbReference type="RefSeq" id="XP_031865493.1">
    <property type="nucleotide sequence ID" value="XM_032018194.1"/>
</dbReference>
<dbReference type="EC" id="3.1.1.73" evidence="2"/>
<dbReference type="GO" id="GO:0005576">
    <property type="term" value="C:extracellular region"/>
    <property type="evidence" value="ECO:0007669"/>
    <property type="project" value="UniProtKB-SubCell"/>
</dbReference>
<sequence length="322" mass="34778">MVYSKIASFLAIASALFMTSYGASSVGCGKDLPPSQQPPGGPSHKTDFNQTDGTARIYRIHIPSNYTKDTPVPLIFSFHGHGDTAKHQEDLSQFSNESFNPNAIAVYPQGLKDAWQGAPYAKPGVNDIGFVQDMIDYFSSRYCIDTTRIYAAGKSNGGGFTSTLACSPTLSKQIAAIAPVSGAFYIPISSPDDCSPATIPIPCNISRSPIPIIEFHGSADKVISYDGGYQDGDCLPSIPHWVREWSKRDGYGASNKTTDLHHGKVQKYEYGGGKGNLGVVTHYLTQGLGHAWPSTLPNSDNPNGTYFDATPIIIDFFNKYTL</sequence>
<accession>A0A370TBD5</accession>
<dbReference type="PROSITE" id="PS51257">
    <property type="entry name" value="PROKAR_LIPOPROTEIN"/>
    <property type="match status" value="1"/>
</dbReference>
<evidence type="ECO:0000256" key="3">
    <source>
        <dbReference type="ARBA" id="ARBA00022525"/>
    </source>
</evidence>
<reference evidence="12 13" key="1">
    <citation type="journal article" date="2018" name="IMA Fungus">
        <title>IMA Genome-F 9: Draft genome sequence of Annulohypoxylon stygium, Aspergillus mulundensis, Berkeleyomyces basicola (syn. Thielaviopsis basicola), Ceratocystis smalleyi, two Cercospora beticola strains, Coleophoma cylindrospora, Fusarium fracticaudum, Phialophora cf. hyalina, and Morchella septimelata.</title>
        <authorList>
            <person name="Wingfield B.D."/>
            <person name="Bills G.F."/>
            <person name="Dong Y."/>
            <person name="Huang W."/>
            <person name="Nel W.J."/>
            <person name="Swalarsk-Parry B.S."/>
            <person name="Vaghefi N."/>
            <person name="Wilken P.M."/>
            <person name="An Z."/>
            <person name="de Beer Z.W."/>
            <person name="De Vos L."/>
            <person name="Chen L."/>
            <person name="Duong T.A."/>
            <person name="Gao Y."/>
            <person name="Hammerbacher A."/>
            <person name="Kikkert J.R."/>
            <person name="Li Y."/>
            <person name="Li H."/>
            <person name="Li K."/>
            <person name="Li Q."/>
            <person name="Liu X."/>
            <person name="Ma X."/>
            <person name="Naidoo K."/>
            <person name="Pethybridge S.J."/>
            <person name="Sun J."/>
            <person name="Steenkamp E.T."/>
            <person name="van der Nest M.A."/>
            <person name="van Wyk S."/>
            <person name="Wingfield M.J."/>
            <person name="Xiong C."/>
            <person name="Yue Q."/>
            <person name="Zhang X."/>
        </authorList>
    </citation>
    <scope>NUCLEOTIDE SEQUENCE [LARGE SCALE GENOMIC DNA]</scope>
    <source>
        <strain evidence="12 13">BP 5553</strain>
    </source>
</reference>
<keyword evidence="3" id="KW-0964">Secreted</keyword>
<evidence type="ECO:0000256" key="8">
    <source>
        <dbReference type="ARBA" id="ARBA00023326"/>
    </source>
</evidence>
<dbReference type="PANTHER" id="PTHR38050">
    <property type="match status" value="1"/>
</dbReference>
<evidence type="ECO:0000313" key="13">
    <source>
        <dbReference type="Proteomes" id="UP000254866"/>
    </source>
</evidence>
<comment type="subcellular location">
    <subcellularLocation>
        <location evidence="1">Secreted</location>
    </subcellularLocation>
</comment>
<evidence type="ECO:0000256" key="7">
    <source>
        <dbReference type="ARBA" id="ARBA00023277"/>
    </source>
</evidence>
<dbReference type="GeneID" id="43602420"/>
<evidence type="ECO:0000313" key="12">
    <source>
        <dbReference type="EMBL" id="RDL31362.1"/>
    </source>
</evidence>
<organism evidence="12 13">
    <name type="scientific">Venustampulla echinocandica</name>
    <dbReference type="NCBI Taxonomy" id="2656787"/>
    <lineage>
        <taxon>Eukaryota</taxon>
        <taxon>Fungi</taxon>
        <taxon>Dikarya</taxon>
        <taxon>Ascomycota</taxon>
        <taxon>Pezizomycotina</taxon>
        <taxon>Leotiomycetes</taxon>
        <taxon>Helotiales</taxon>
        <taxon>Pleuroascaceae</taxon>
        <taxon>Venustampulla</taxon>
    </lineage>
</organism>
<keyword evidence="6" id="KW-0378">Hydrolase</keyword>
<name>A0A370TBD5_9HELO</name>
<dbReference type="EMBL" id="NPIC01000012">
    <property type="protein sequence ID" value="RDL31362.1"/>
    <property type="molecule type" value="Genomic_DNA"/>
</dbReference>
<dbReference type="InterPro" id="IPR043595">
    <property type="entry name" value="FaeB/C/D"/>
</dbReference>
<comment type="catalytic activity">
    <reaction evidence="9">
        <text>feruloyl-polysaccharide + H2O = ferulate + polysaccharide.</text>
        <dbReference type="EC" id="3.1.1.73"/>
    </reaction>
</comment>
<keyword evidence="7" id="KW-0119">Carbohydrate metabolism</keyword>
<keyword evidence="4" id="KW-0858">Xylan degradation</keyword>
<keyword evidence="5 11" id="KW-0732">Signal</keyword>
<dbReference type="InterPro" id="IPR029058">
    <property type="entry name" value="AB_hydrolase_fold"/>
</dbReference>
<dbReference type="AlphaFoldDB" id="A0A370TBD5"/>
<comment type="caution">
    <text evidence="12">The sequence shown here is derived from an EMBL/GenBank/DDBJ whole genome shotgun (WGS) entry which is preliminary data.</text>
</comment>
<dbReference type="OrthoDB" id="424610at2759"/>